<gene>
    <name evidence="5" type="ORF">SAMN06295998_12152</name>
</gene>
<dbReference type="GO" id="GO:0030288">
    <property type="term" value="C:outer membrane-bounded periplasmic space"/>
    <property type="evidence" value="ECO:0007669"/>
    <property type="project" value="TreeGrafter"/>
</dbReference>
<keyword evidence="2" id="KW-0547">Nucleotide-binding</keyword>
<evidence type="ECO:0000256" key="1">
    <source>
        <dbReference type="ARBA" id="ARBA00022729"/>
    </source>
</evidence>
<sequence length="565" mass="62442">MISRRDFLQVSMAASALVGASGFGNWSRLAAQQALTQDQLLQFETFGNVSLIHITDIHAQMKPIFFREPEINLGVGENKGEVPHVTGADFRRLFGIEDGSPSHYALTYNDFSSLARGYGKVGGLDRVATVVNAIRADRPDAILLDGGDTWHGSYTCLKTQGQDMVNVMNALKPDAMTFHWEFTLGSERVNEIVEGLPFAALGQNIFDAEWDEPAEMFKPYKFFERGGVKVAVIGQAFPYMPIANPGWMFPEYSFGIRDEHMQEMVDEVRGMGAELVVCLSHNGFDVDKKMAGIVKGIDVILSGHTHDALPEPVLVGETIIVASGSNGKFVSRVDLDVRDGRMMGFHHKLIPIFSDVITPDAQVSALIDEQRAPFKTELEEVIGQTDSLLYRRGNFNGSWDDLICDALLSEREADIAMSPGVRWGPSLLPGQDITREDIYNVTSMTYGKAYRSEMTGEFIKVILEDVADNIFNPDPYYQQGGDMVRIGGMAYRIDITKPQGERISDMTLIKSGEVLDPAKNYVVAGWASVNEGTEGPQIWDVVENHIRKEGTIRLEPNTSVEVVGA</sequence>
<dbReference type="Gene3D" id="3.60.21.10">
    <property type="match status" value="1"/>
</dbReference>
<dbReference type="Pfam" id="PF00149">
    <property type="entry name" value="Metallophos"/>
    <property type="match status" value="1"/>
</dbReference>
<proteinExistence type="inferred from homology"/>
<dbReference type="AlphaFoldDB" id="A0A1W2E3Z5"/>
<dbReference type="SUPFAM" id="SSF55816">
    <property type="entry name" value="5'-nucleotidase (syn. UDP-sugar hydrolase), C-terminal domain"/>
    <property type="match status" value="1"/>
</dbReference>
<evidence type="ECO:0000313" key="6">
    <source>
        <dbReference type="Proteomes" id="UP000192330"/>
    </source>
</evidence>
<evidence type="ECO:0000256" key="2">
    <source>
        <dbReference type="RuleBase" id="RU362119"/>
    </source>
</evidence>
<keyword evidence="2" id="KW-0378">Hydrolase</keyword>
<dbReference type="InterPro" id="IPR004843">
    <property type="entry name" value="Calcineurin-like_PHP"/>
</dbReference>
<reference evidence="5 6" key="1">
    <citation type="submission" date="2017-04" db="EMBL/GenBank/DDBJ databases">
        <authorList>
            <person name="Afonso C.L."/>
            <person name="Miller P.J."/>
            <person name="Scott M.A."/>
            <person name="Spackman E."/>
            <person name="Goraichik I."/>
            <person name="Dimitrov K.M."/>
            <person name="Suarez D.L."/>
            <person name="Swayne D.E."/>
        </authorList>
    </citation>
    <scope>NUCLEOTIDE SEQUENCE [LARGE SCALE GENOMIC DNA]</scope>
    <source>
        <strain evidence="5 6">CGMCC 1.12644</strain>
    </source>
</reference>
<dbReference type="NCBIfam" id="TIGR04486">
    <property type="entry name" value="thiosulf_SoxB"/>
    <property type="match status" value="1"/>
</dbReference>
<protein>
    <submittedName>
        <fullName evidence="5">Sulfate thiol esterase SoxB</fullName>
    </submittedName>
</protein>
<evidence type="ECO:0000259" key="4">
    <source>
        <dbReference type="Pfam" id="PF02872"/>
    </source>
</evidence>
<dbReference type="InterPro" id="IPR041829">
    <property type="entry name" value="SoxB_N"/>
</dbReference>
<feature type="domain" description="5'-Nucleotidase C-terminal" evidence="4">
    <location>
        <begin position="398"/>
        <end position="535"/>
    </location>
</feature>
<comment type="similarity">
    <text evidence="2">Belongs to the 5'-nucleotidase family.</text>
</comment>
<dbReference type="PRINTS" id="PR01607">
    <property type="entry name" value="APYRASEFAMLY"/>
</dbReference>
<dbReference type="InterPro" id="IPR006311">
    <property type="entry name" value="TAT_signal"/>
</dbReference>
<accession>A0A1W2E3Z5</accession>
<dbReference type="GO" id="GO:0000166">
    <property type="term" value="F:nucleotide binding"/>
    <property type="evidence" value="ECO:0007669"/>
    <property type="project" value="UniProtKB-KW"/>
</dbReference>
<name>A0A1W2E3Z5_9RHOB</name>
<dbReference type="PROSITE" id="PS51318">
    <property type="entry name" value="TAT"/>
    <property type="match status" value="1"/>
</dbReference>
<dbReference type="InterPro" id="IPR008334">
    <property type="entry name" value="5'-Nucleotdase_C"/>
</dbReference>
<keyword evidence="1" id="KW-0732">Signal</keyword>
<dbReference type="OrthoDB" id="5469761at2"/>
<dbReference type="Pfam" id="PF02872">
    <property type="entry name" value="5_nucleotid_C"/>
    <property type="match status" value="1"/>
</dbReference>
<dbReference type="GO" id="GO:0009166">
    <property type="term" value="P:nucleotide catabolic process"/>
    <property type="evidence" value="ECO:0007669"/>
    <property type="project" value="InterPro"/>
</dbReference>
<dbReference type="RefSeq" id="WP_084354219.1">
    <property type="nucleotide sequence ID" value="NZ_FWYD01000021.1"/>
</dbReference>
<evidence type="ECO:0000259" key="3">
    <source>
        <dbReference type="Pfam" id="PF00149"/>
    </source>
</evidence>
<evidence type="ECO:0000313" key="5">
    <source>
        <dbReference type="EMBL" id="SMD04197.1"/>
    </source>
</evidence>
<dbReference type="InterPro" id="IPR006179">
    <property type="entry name" value="5_nucleotidase/apyrase"/>
</dbReference>
<dbReference type="InterPro" id="IPR029052">
    <property type="entry name" value="Metallo-depent_PP-like"/>
</dbReference>
<feature type="domain" description="Calcineurin-like phosphoesterase" evidence="3">
    <location>
        <begin position="51"/>
        <end position="307"/>
    </location>
</feature>
<dbReference type="Gene3D" id="3.90.780.10">
    <property type="entry name" value="5'-Nucleotidase, C-terminal domain"/>
    <property type="match status" value="1"/>
</dbReference>
<dbReference type="Gene3D" id="6.10.140.570">
    <property type="match status" value="1"/>
</dbReference>
<dbReference type="PANTHER" id="PTHR11575">
    <property type="entry name" value="5'-NUCLEOTIDASE-RELATED"/>
    <property type="match status" value="1"/>
</dbReference>
<dbReference type="CDD" id="cd07411">
    <property type="entry name" value="MPP_SoxB_N"/>
    <property type="match status" value="1"/>
</dbReference>
<organism evidence="5 6">
    <name type="scientific">Primorskyibacter flagellatus</name>
    <dbReference type="NCBI Taxonomy" id="1387277"/>
    <lineage>
        <taxon>Bacteria</taxon>
        <taxon>Pseudomonadati</taxon>
        <taxon>Pseudomonadota</taxon>
        <taxon>Alphaproteobacteria</taxon>
        <taxon>Rhodobacterales</taxon>
        <taxon>Roseobacteraceae</taxon>
        <taxon>Primorskyibacter</taxon>
    </lineage>
</organism>
<dbReference type="EMBL" id="FWYD01000021">
    <property type="protein sequence ID" value="SMD04197.1"/>
    <property type="molecule type" value="Genomic_DNA"/>
</dbReference>
<dbReference type="STRING" id="1387277.SAMN06295998_12152"/>
<keyword evidence="6" id="KW-1185">Reference proteome</keyword>
<dbReference type="FunFam" id="3.90.780.10:FF:000016">
    <property type="entry name" value="Sulfur oxidation protein SoxB"/>
    <property type="match status" value="1"/>
</dbReference>
<dbReference type="InterPro" id="IPR030998">
    <property type="entry name" value="Thiosulf_SoxB"/>
</dbReference>
<dbReference type="SUPFAM" id="SSF56300">
    <property type="entry name" value="Metallo-dependent phosphatases"/>
    <property type="match status" value="1"/>
</dbReference>
<dbReference type="GO" id="GO:0016787">
    <property type="term" value="F:hydrolase activity"/>
    <property type="evidence" value="ECO:0007669"/>
    <property type="project" value="UniProtKB-KW"/>
</dbReference>
<dbReference type="InterPro" id="IPR036907">
    <property type="entry name" value="5'-Nucleotdase_C_sf"/>
</dbReference>
<dbReference type="PANTHER" id="PTHR11575:SF42">
    <property type="entry name" value="SULFUR OXIDATION PROTEIN SOXB"/>
    <property type="match status" value="1"/>
</dbReference>
<dbReference type="Proteomes" id="UP000192330">
    <property type="component" value="Unassembled WGS sequence"/>
</dbReference>